<evidence type="ECO:0000313" key="1">
    <source>
        <dbReference type="EMBL" id="MDR6203952.1"/>
    </source>
</evidence>
<accession>A0ABD5CFA9</accession>
<dbReference type="EMBL" id="JAVIZN010000002">
    <property type="protein sequence ID" value="MDR6203952.1"/>
    <property type="molecule type" value="Genomic_DNA"/>
</dbReference>
<name>A0ABD5CFA9_9BURK</name>
<evidence type="ECO:0000313" key="2">
    <source>
        <dbReference type="Proteomes" id="UP001245184"/>
    </source>
</evidence>
<dbReference type="RefSeq" id="WP_310031610.1">
    <property type="nucleotide sequence ID" value="NZ_JAVIZN010000002.1"/>
</dbReference>
<reference evidence="1 2" key="1">
    <citation type="submission" date="2023-08" db="EMBL/GenBank/DDBJ databases">
        <title>Genome sequencing of plant associated microbes to promote plant fitness in Sorghum bicolor and Oryza sativa.</title>
        <authorList>
            <person name="Coleman-Derr D."/>
        </authorList>
    </citation>
    <scope>NUCLEOTIDE SEQUENCE [LARGE SCALE GENOMIC DNA]</scope>
    <source>
        <strain evidence="1 2">SLBN-33</strain>
    </source>
</reference>
<proteinExistence type="predicted"/>
<protein>
    <submittedName>
        <fullName evidence="1">Uncharacterized protein</fullName>
    </submittedName>
</protein>
<dbReference type="AlphaFoldDB" id="A0ABD5CFA9"/>
<comment type="caution">
    <text evidence="1">The sequence shown here is derived from an EMBL/GenBank/DDBJ whole genome shotgun (WGS) entry which is preliminary data.</text>
</comment>
<sequence length="44" mass="5201">MKLTIIGKDIAKQVCQLHQVERLKLKRAQVREFFPRRAPSIVVR</sequence>
<gene>
    <name evidence="1" type="ORF">QF025_002672</name>
</gene>
<dbReference type="Proteomes" id="UP001245184">
    <property type="component" value="Unassembled WGS sequence"/>
</dbReference>
<organism evidence="1 2">
    <name type="scientific">Paraburkholderia graminis</name>
    <dbReference type="NCBI Taxonomy" id="60548"/>
    <lineage>
        <taxon>Bacteria</taxon>
        <taxon>Pseudomonadati</taxon>
        <taxon>Pseudomonadota</taxon>
        <taxon>Betaproteobacteria</taxon>
        <taxon>Burkholderiales</taxon>
        <taxon>Burkholderiaceae</taxon>
        <taxon>Paraburkholderia</taxon>
    </lineage>
</organism>